<dbReference type="InterPro" id="IPR000873">
    <property type="entry name" value="AMP-dep_synth/lig_dom"/>
</dbReference>
<name>A0A0C3QCL5_9AGAM</name>
<dbReference type="EMBL" id="KN822994">
    <property type="protein sequence ID" value="KIO28495.1"/>
    <property type="molecule type" value="Genomic_DNA"/>
</dbReference>
<dbReference type="Proteomes" id="UP000054248">
    <property type="component" value="Unassembled WGS sequence"/>
</dbReference>
<accession>A0A0C3QCL5</accession>
<dbReference type="GO" id="GO:0004467">
    <property type="term" value="F:long-chain fatty acid-CoA ligase activity"/>
    <property type="evidence" value="ECO:0007669"/>
    <property type="project" value="TreeGrafter"/>
</dbReference>
<gene>
    <name evidence="2" type="ORF">M407DRAFT_181219</name>
</gene>
<evidence type="ECO:0000313" key="3">
    <source>
        <dbReference type="Proteomes" id="UP000054248"/>
    </source>
</evidence>
<reference evidence="2 3" key="1">
    <citation type="submission" date="2014-04" db="EMBL/GenBank/DDBJ databases">
        <authorList>
            <consortium name="DOE Joint Genome Institute"/>
            <person name="Kuo A."/>
            <person name="Girlanda M."/>
            <person name="Perotto S."/>
            <person name="Kohler A."/>
            <person name="Nagy L.G."/>
            <person name="Floudas D."/>
            <person name="Copeland A."/>
            <person name="Barry K.W."/>
            <person name="Cichocki N."/>
            <person name="Veneault-Fourrey C."/>
            <person name="LaButti K."/>
            <person name="Lindquist E.A."/>
            <person name="Lipzen A."/>
            <person name="Lundell T."/>
            <person name="Morin E."/>
            <person name="Murat C."/>
            <person name="Sun H."/>
            <person name="Tunlid A."/>
            <person name="Henrissat B."/>
            <person name="Grigoriev I.V."/>
            <person name="Hibbett D.S."/>
            <person name="Martin F."/>
            <person name="Nordberg H.P."/>
            <person name="Cantor M.N."/>
            <person name="Hua S.X."/>
        </authorList>
    </citation>
    <scope>NUCLEOTIDE SEQUENCE [LARGE SCALE GENOMIC DNA]</scope>
    <source>
        <strain evidence="2 3">MUT 4182</strain>
    </source>
</reference>
<reference evidence="3" key="2">
    <citation type="submission" date="2015-01" db="EMBL/GenBank/DDBJ databases">
        <title>Evolutionary Origins and Diversification of the Mycorrhizal Mutualists.</title>
        <authorList>
            <consortium name="DOE Joint Genome Institute"/>
            <consortium name="Mycorrhizal Genomics Consortium"/>
            <person name="Kohler A."/>
            <person name="Kuo A."/>
            <person name="Nagy L.G."/>
            <person name="Floudas D."/>
            <person name="Copeland A."/>
            <person name="Barry K.W."/>
            <person name="Cichocki N."/>
            <person name="Veneault-Fourrey C."/>
            <person name="LaButti K."/>
            <person name="Lindquist E.A."/>
            <person name="Lipzen A."/>
            <person name="Lundell T."/>
            <person name="Morin E."/>
            <person name="Murat C."/>
            <person name="Riley R."/>
            <person name="Ohm R."/>
            <person name="Sun H."/>
            <person name="Tunlid A."/>
            <person name="Henrissat B."/>
            <person name="Grigoriev I.V."/>
            <person name="Hibbett D.S."/>
            <person name="Martin F."/>
        </authorList>
    </citation>
    <scope>NUCLEOTIDE SEQUENCE [LARGE SCALE GENOMIC DNA]</scope>
    <source>
        <strain evidence="3">MUT 4182</strain>
    </source>
</reference>
<dbReference type="GO" id="GO:0016020">
    <property type="term" value="C:membrane"/>
    <property type="evidence" value="ECO:0007669"/>
    <property type="project" value="TreeGrafter"/>
</dbReference>
<dbReference type="SUPFAM" id="SSF56801">
    <property type="entry name" value="Acetyl-CoA synthetase-like"/>
    <property type="match status" value="1"/>
</dbReference>
<dbReference type="OrthoDB" id="1700726at2759"/>
<dbReference type="HOGENOM" id="CLU_502652_0_0_1"/>
<organism evidence="2 3">
    <name type="scientific">Tulasnella calospora MUT 4182</name>
    <dbReference type="NCBI Taxonomy" id="1051891"/>
    <lineage>
        <taxon>Eukaryota</taxon>
        <taxon>Fungi</taxon>
        <taxon>Dikarya</taxon>
        <taxon>Basidiomycota</taxon>
        <taxon>Agaricomycotina</taxon>
        <taxon>Agaricomycetes</taxon>
        <taxon>Cantharellales</taxon>
        <taxon>Tulasnellaceae</taxon>
        <taxon>Tulasnella</taxon>
    </lineage>
</organism>
<proteinExistence type="predicted"/>
<dbReference type="Pfam" id="PF00501">
    <property type="entry name" value="AMP-binding"/>
    <property type="match status" value="1"/>
</dbReference>
<dbReference type="PANTHER" id="PTHR43272:SF11">
    <property type="entry name" value="AMP-DEPENDENT SYNTHETASE_LIGASE DOMAIN-CONTAINING PROTEIN"/>
    <property type="match status" value="1"/>
</dbReference>
<evidence type="ECO:0000259" key="1">
    <source>
        <dbReference type="Pfam" id="PF00501"/>
    </source>
</evidence>
<dbReference type="AlphaFoldDB" id="A0A0C3QCL5"/>
<keyword evidence="3" id="KW-1185">Reference proteome</keyword>
<dbReference type="STRING" id="1051891.A0A0C3QCL5"/>
<dbReference type="InterPro" id="IPR042099">
    <property type="entry name" value="ANL_N_sf"/>
</dbReference>
<dbReference type="Gene3D" id="3.40.50.12780">
    <property type="entry name" value="N-terminal domain of ligase-like"/>
    <property type="match status" value="1"/>
</dbReference>
<sequence>MDQLLRYDEVTLTLSVLAVALYVGHKLAQPTSMVHPMLLGRQVDASAVRNGGESAVYRNFGVGGGAPLPTRPIARPGTILDFIQADDPIRTLWNTEVSNAQLRTKVSSLAAGLLKTVHLQPRESNVLNLLDSSFEFLVTDLALARLSVPILTVTRLDLITPVIETYPPTAIVVPLTFLDHLLELVFDHIQEGTSITLIVLGDQNNVSKAKTEKTGIPIVRWEDLVETEVGSSLEGLQEPSPNDVFTVTFDGLDKDHTPKGVQLQHVNVTAGAAALQYIFPLAKTWSSADSILSCHSLATPFGRSLVYIALLRGCSFATTPAASPYHTIEGGLADVLRGAGNQQFPSPTVLVISSQQYTEMATAVLNHAKQSWLYSYAYRHKLFSLLGGELSHDTPWDKLVFQAARTKALGARLAGGLTRILVTGEPIPAGQMSSFRIALPFPTVRSLLYPMAAGPLLASHPLDLQSFDEKSVTIEQNNWDSVSHYGPPINNIEAKVVGVDDATVESGEDPVGELVIRGPSLGQPVPPSSEPFNDGWVKTGRIARVAPGGTFKVRPTEA</sequence>
<feature type="domain" description="AMP-dependent synthetase/ligase" evidence="1">
    <location>
        <begin position="96"/>
        <end position="521"/>
    </location>
</feature>
<protein>
    <recommendedName>
        <fullName evidence="1">AMP-dependent synthetase/ligase domain-containing protein</fullName>
    </recommendedName>
</protein>
<evidence type="ECO:0000313" key="2">
    <source>
        <dbReference type="EMBL" id="KIO28495.1"/>
    </source>
</evidence>
<dbReference type="PANTHER" id="PTHR43272">
    <property type="entry name" value="LONG-CHAIN-FATTY-ACID--COA LIGASE"/>
    <property type="match status" value="1"/>
</dbReference>
<dbReference type="GO" id="GO:0005783">
    <property type="term" value="C:endoplasmic reticulum"/>
    <property type="evidence" value="ECO:0007669"/>
    <property type="project" value="TreeGrafter"/>
</dbReference>